<sequence length="73" mass="8405">MALKGKPNQARTGVLERWLDSLSDDDRAEAESYLRDEHHYGPVSLMKAFRQDGYNGSEGPIRRWREENRGVEG</sequence>
<dbReference type="EMBL" id="QNSB01000003">
    <property type="protein sequence ID" value="RBP73047.1"/>
    <property type="molecule type" value="Genomic_DNA"/>
</dbReference>
<reference evidence="1 2" key="1">
    <citation type="submission" date="2018-06" db="EMBL/GenBank/DDBJ databases">
        <title>Freshwater and sediment microbial communities from various areas in North America, analyzing microbe dynamics in response to fracking.</title>
        <authorList>
            <person name="Lamendella R."/>
        </authorList>
    </citation>
    <scope>NUCLEOTIDE SEQUENCE [LARGE SCALE GENOMIC DNA]</scope>
    <source>
        <strain evidence="1 2">3b_TX</strain>
    </source>
</reference>
<dbReference type="AlphaFoldDB" id="A0A366IKT7"/>
<name>A0A366IKT7_9MICO</name>
<dbReference type="RefSeq" id="WP_113903508.1">
    <property type="nucleotide sequence ID" value="NZ_QNSB01000003.1"/>
</dbReference>
<gene>
    <name evidence="1" type="ORF">DFO65_103342</name>
</gene>
<dbReference type="Proteomes" id="UP000253509">
    <property type="component" value="Unassembled WGS sequence"/>
</dbReference>
<protein>
    <submittedName>
        <fullName evidence="1">Uncharacterized protein</fullName>
    </submittedName>
</protein>
<proteinExistence type="predicted"/>
<evidence type="ECO:0000313" key="1">
    <source>
        <dbReference type="EMBL" id="RBP73047.1"/>
    </source>
</evidence>
<evidence type="ECO:0000313" key="2">
    <source>
        <dbReference type="Proteomes" id="UP000253509"/>
    </source>
</evidence>
<organism evidence="1 2">
    <name type="scientific">Brevibacterium celere</name>
    <dbReference type="NCBI Taxonomy" id="225845"/>
    <lineage>
        <taxon>Bacteria</taxon>
        <taxon>Bacillati</taxon>
        <taxon>Actinomycetota</taxon>
        <taxon>Actinomycetes</taxon>
        <taxon>Micrococcales</taxon>
        <taxon>Brevibacteriaceae</taxon>
        <taxon>Brevibacterium</taxon>
    </lineage>
</organism>
<comment type="caution">
    <text evidence="1">The sequence shown here is derived from an EMBL/GenBank/DDBJ whole genome shotgun (WGS) entry which is preliminary data.</text>
</comment>
<keyword evidence="2" id="KW-1185">Reference proteome</keyword>
<accession>A0A366IKT7</accession>